<feature type="chain" id="PRO_5041896805" evidence="3">
    <location>
        <begin position="17"/>
        <end position="262"/>
    </location>
</feature>
<comment type="caution">
    <text evidence="4">The sequence shown here is derived from an EMBL/GenBank/DDBJ whole genome shotgun (WGS) entry which is preliminary data.</text>
</comment>
<dbReference type="PANTHER" id="PTHR34002">
    <property type="entry name" value="BLR1656 PROTEIN"/>
    <property type="match status" value="1"/>
</dbReference>
<dbReference type="GO" id="GO:0000272">
    <property type="term" value="P:polysaccharide catabolic process"/>
    <property type="evidence" value="ECO:0007669"/>
    <property type="project" value="UniProtKB-KW"/>
</dbReference>
<comment type="similarity">
    <text evidence="1 2">Belongs to the glycosyl hydrolase 12 (cellulase H) family.</text>
</comment>
<dbReference type="GeneID" id="64671452"/>
<dbReference type="PANTHER" id="PTHR34002:SF9">
    <property type="entry name" value="XYLOGLUCAN-SPECIFIC ENDO-BETA-1,4-GLUCANASE A"/>
    <property type="match status" value="1"/>
</dbReference>
<dbReference type="EMBL" id="JABBWK010000038">
    <property type="protein sequence ID" value="KAG1898647.1"/>
    <property type="molecule type" value="Genomic_DNA"/>
</dbReference>
<keyword evidence="3" id="KW-0732">Signal</keyword>
<keyword evidence="2 4" id="KW-0378">Hydrolase</keyword>
<dbReference type="Pfam" id="PF01670">
    <property type="entry name" value="Glyco_hydro_12"/>
    <property type="match status" value="1"/>
</dbReference>
<keyword evidence="2" id="KW-0119">Carbohydrate metabolism</keyword>
<dbReference type="Gene3D" id="2.60.120.180">
    <property type="match status" value="1"/>
</dbReference>
<proteinExistence type="inferred from homology"/>
<evidence type="ECO:0000256" key="2">
    <source>
        <dbReference type="RuleBase" id="RU361163"/>
    </source>
</evidence>
<evidence type="ECO:0000256" key="1">
    <source>
        <dbReference type="ARBA" id="ARBA00005519"/>
    </source>
</evidence>
<keyword evidence="5" id="KW-1185">Reference proteome</keyword>
<organism evidence="4 5">
    <name type="scientific">Suillus fuscotomentosus</name>
    <dbReference type="NCBI Taxonomy" id="1912939"/>
    <lineage>
        <taxon>Eukaryota</taxon>
        <taxon>Fungi</taxon>
        <taxon>Dikarya</taxon>
        <taxon>Basidiomycota</taxon>
        <taxon>Agaricomycotina</taxon>
        <taxon>Agaricomycetes</taxon>
        <taxon>Agaricomycetidae</taxon>
        <taxon>Boletales</taxon>
        <taxon>Suillineae</taxon>
        <taxon>Suillaceae</taxon>
        <taxon>Suillus</taxon>
    </lineage>
</organism>
<keyword evidence="2" id="KW-0624">Polysaccharide degradation</keyword>
<dbReference type="InterPro" id="IPR013319">
    <property type="entry name" value="GH11/12"/>
</dbReference>
<keyword evidence="2" id="KW-0326">Glycosidase</keyword>
<accession>A0AAD4HJB9</accession>
<sequence>MFFFSFLLLLIPLVSSTSRHSMHRMRKVHARAVDSTLLTGKWDSAQAGQYSLSNDFWNEQNANWGSQESQITSFSGSTIGWTTTYTWTGGFQVKTFTNVQLNTGINQQLSAFSSMPTSWQWTQSTDEVQADVAYDLFTSWSPGGSDVNEIMIWLANINSGPISYNYDAEGNAVPIVTNISLEGYTWNLYSGFNGVNQVYSFLPTSGNISSFSGDIYSFLSYLIDNEGMSSSQYLTTAQGGTEVTFGTAQFTTQGYSLAINQD</sequence>
<dbReference type="SUPFAM" id="SSF49899">
    <property type="entry name" value="Concanavalin A-like lectins/glucanases"/>
    <property type="match status" value="1"/>
</dbReference>
<dbReference type="GO" id="GO:0008810">
    <property type="term" value="F:cellulase activity"/>
    <property type="evidence" value="ECO:0007669"/>
    <property type="project" value="InterPro"/>
</dbReference>
<dbReference type="InterPro" id="IPR002594">
    <property type="entry name" value="GH12"/>
</dbReference>
<feature type="signal peptide" evidence="3">
    <location>
        <begin position="1"/>
        <end position="16"/>
    </location>
</feature>
<dbReference type="RefSeq" id="XP_041224223.1">
    <property type="nucleotide sequence ID" value="XM_041377154.1"/>
</dbReference>
<gene>
    <name evidence="4" type="ORF">F5891DRAFT_981793</name>
</gene>
<dbReference type="InterPro" id="IPR013320">
    <property type="entry name" value="ConA-like_dom_sf"/>
</dbReference>
<evidence type="ECO:0000256" key="3">
    <source>
        <dbReference type="SAM" id="SignalP"/>
    </source>
</evidence>
<evidence type="ECO:0000313" key="4">
    <source>
        <dbReference type="EMBL" id="KAG1898647.1"/>
    </source>
</evidence>
<dbReference type="AlphaFoldDB" id="A0AAD4HJB9"/>
<protein>
    <submittedName>
        <fullName evidence="4">Glycoside hydrolase family 12 protein</fullName>
    </submittedName>
</protein>
<evidence type="ECO:0000313" key="5">
    <source>
        <dbReference type="Proteomes" id="UP001195769"/>
    </source>
</evidence>
<reference evidence="4" key="1">
    <citation type="journal article" date="2020" name="New Phytol.">
        <title>Comparative genomics reveals dynamic genome evolution in host specialist ectomycorrhizal fungi.</title>
        <authorList>
            <person name="Lofgren L.A."/>
            <person name="Nguyen N.H."/>
            <person name="Vilgalys R."/>
            <person name="Ruytinx J."/>
            <person name="Liao H.L."/>
            <person name="Branco S."/>
            <person name="Kuo A."/>
            <person name="LaButti K."/>
            <person name="Lipzen A."/>
            <person name="Andreopoulos W."/>
            <person name="Pangilinan J."/>
            <person name="Riley R."/>
            <person name="Hundley H."/>
            <person name="Na H."/>
            <person name="Barry K."/>
            <person name="Grigoriev I.V."/>
            <person name="Stajich J.E."/>
            <person name="Kennedy P.G."/>
        </authorList>
    </citation>
    <scope>NUCLEOTIDE SEQUENCE</scope>
    <source>
        <strain evidence="4">FC203</strain>
    </source>
</reference>
<name>A0AAD4HJB9_9AGAM</name>
<dbReference type="Proteomes" id="UP001195769">
    <property type="component" value="Unassembled WGS sequence"/>
</dbReference>